<keyword evidence="3" id="KW-1185">Reference proteome</keyword>
<accession>A0AAW1EMM1</accession>
<gene>
    <name evidence="2" type="ORF">VZT92_019658</name>
</gene>
<organism evidence="2 3">
    <name type="scientific">Zoarces viviparus</name>
    <name type="common">Viviparous eelpout</name>
    <name type="synonym">Blennius viviparus</name>
    <dbReference type="NCBI Taxonomy" id="48416"/>
    <lineage>
        <taxon>Eukaryota</taxon>
        <taxon>Metazoa</taxon>
        <taxon>Chordata</taxon>
        <taxon>Craniata</taxon>
        <taxon>Vertebrata</taxon>
        <taxon>Euteleostomi</taxon>
        <taxon>Actinopterygii</taxon>
        <taxon>Neopterygii</taxon>
        <taxon>Teleostei</taxon>
        <taxon>Neoteleostei</taxon>
        <taxon>Acanthomorphata</taxon>
        <taxon>Eupercaria</taxon>
        <taxon>Perciformes</taxon>
        <taxon>Cottioidei</taxon>
        <taxon>Zoarcales</taxon>
        <taxon>Zoarcidae</taxon>
        <taxon>Zoarcinae</taxon>
        <taxon>Zoarces</taxon>
    </lineage>
</organism>
<evidence type="ECO:0000313" key="3">
    <source>
        <dbReference type="Proteomes" id="UP001488805"/>
    </source>
</evidence>
<reference evidence="2 3" key="1">
    <citation type="journal article" date="2024" name="Genome Biol. Evol.">
        <title>Chromosome-level genome assembly of the viviparous eelpout Zoarces viviparus.</title>
        <authorList>
            <person name="Fuhrmann N."/>
            <person name="Brasseur M.V."/>
            <person name="Bakowski C.E."/>
            <person name="Podsiadlowski L."/>
            <person name="Prost S."/>
            <person name="Krehenwinkel H."/>
            <person name="Mayer C."/>
        </authorList>
    </citation>
    <scope>NUCLEOTIDE SEQUENCE [LARGE SCALE GENOMIC DNA]</scope>
    <source>
        <strain evidence="2">NO-MEL_2022_Ind0_liver</strain>
    </source>
</reference>
<protein>
    <submittedName>
        <fullName evidence="2">Uncharacterized protein</fullName>
    </submittedName>
</protein>
<evidence type="ECO:0000256" key="1">
    <source>
        <dbReference type="SAM" id="MobiDB-lite"/>
    </source>
</evidence>
<dbReference type="EMBL" id="JBCEZU010000221">
    <property type="protein sequence ID" value="KAK9523255.1"/>
    <property type="molecule type" value="Genomic_DNA"/>
</dbReference>
<sequence length="179" mass="19525">MEEDRPQHTLTVIKAVYGLEVELVQLHTAHFLRAGVVVAPDCNSDVTVCSTNTTSNHMQAARHQAGSAAKPLGRWGETGDEREVRGEHLVGQQSGFLEFLAYKGRMCVLATLRRTLMEEREEGGVVEGRRGCQFGSLLPGHVPAIVCQPGKHFQNTWRSGVGGDSSRSSQLSDTIQQSV</sequence>
<comment type="caution">
    <text evidence="2">The sequence shown here is derived from an EMBL/GenBank/DDBJ whole genome shotgun (WGS) entry which is preliminary data.</text>
</comment>
<evidence type="ECO:0000313" key="2">
    <source>
        <dbReference type="EMBL" id="KAK9523255.1"/>
    </source>
</evidence>
<name>A0AAW1EMM1_ZOAVI</name>
<dbReference type="AlphaFoldDB" id="A0AAW1EMM1"/>
<dbReference type="Proteomes" id="UP001488805">
    <property type="component" value="Unassembled WGS sequence"/>
</dbReference>
<feature type="region of interest" description="Disordered" evidence="1">
    <location>
        <begin position="159"/>
        <end position="179"/>
    </location>
</feature>
<feature type="compositionally biased region" description="Polar residues" evidence="1">
    <location>
        <begin position="170"/>
        <end position="179"/>
    </location>
</feature>
<proteinExistence type="predicted"/>